<name>A0A9D1Z8C9_9FIRM</name>
<reference evidence="3" key="2">
    <citation type="submission" date="2021-04" db="EMBL/GenBank/DDBJ databases">
        <authorList>
            <person name="Gilroy R."/>
        </authorList>
    </citation>
    <scope>NUCLEOTIDE SEQUENCE</scope>
    <source>
        <strain evidence="3">CHK199-9574</strain>
    </source>
</reference>
<dbReference type="PANTHER" id="PTHR46112">
    <property type="entry name" value="AMINOPEPTIDASE"/>
    <property type="match status" value="1"/>
</dbReference>
<dbReference type="Pfam" id="PF01321">
    <property type="entry name" value="Creatinase_N"/>
    <property type="match status" value="1"/>
</dbReference>
<evidence type="ECO:0000313" key="4">
    <source>
        <dbReference type="Proteomes" id="UP000824135"/>
    </source>
</evidence>
<comment type="caution">
    <text evidence="3">The sequence shown here is derived from an EMBL/GenBank/DDBJ whole genome shotgun (WGS) entry which is preliminary data.</text>
</comment>
<dbReference type="Pfam" id="PF00557">
    <property type="entry name" value="Peptidase_M24"/>
    <property type="match status" value="1"/>
</dbReference>
<dbReference type="InterPro" id="IPR000587">
    <property type="entry name" value="Creatinase_N"/>
</dbReference>
<dbReference type="InterPro" id="IPR000994">
    <property type="entry name" value="Pept_M24"/>
</dbReference>
<feature type="domain" description="Peptidase M24" evidence="1">
    <location>
        <begin position="170"/>
        <end position="370"/>
    </location>
</feature>
<dbReference type="InterPro" id="IPR029149">
    <property type="entry name" value="Creatin/AminoP/Spt16_N"/>
</dbReference>
<sequence>MNRVCIPDEEYAARIKRAAKLASERGLDVLVVVGTESDYANPRYFSGFWPLFERCGVAISASGNAALMVGPESRIFAQDVAKIEKVFVLKEFRESADPSYPELKADTFRDVFRAIGVAGDKIRIGLGSYLDFTLPIVDGLKDNYPQADISVCADIMVSLRKIKSANEIACLKEALRITEIATSEVIRHLRPGATELEMVGIAQKAIYENGAEYEGLPMYVFSEKSTRHAISRSGYRKICEGDIVQLNLSAKVDGYSPSIGLPVSIGKISPEKRRFVEFGLEAHRWTQDKLRAGVIASDIAKEFYRMYEERGMSDYYIYGPCHGMGMIEVEAPWMETDSDYPLEENMVFNIDTFVSAPSFGVRWEKGAVIKKDGCELLSDYLKGIVEV</sequence>
<dbReference type="Proteomes" id="UP000824135">
    <property type="component" value="Unassembled WGS sequence"/>
</dbReference>
<dbReference type="InterPro" id="IPR050659">
    <property type="entry name" value="Peptidase_M24B"/>
</dbReference>
<accession>A0A9D1Z8C9</accession>
<dbReference type="SUPFAM" id="SSF53092">
    <property type="entry name" value="Creatinase/prolidase N-terminal domain"/>
    <property type="match status" value="1"/>
</dbReference>
<evidence type="ECO:0000259" key="1">
    <source>
        <dbReference type="Pfam" id="PF00557"/>
    </source>
</evidence>
<gene>
    <name evidence="3" type="ORF">H9728_07040</name>
</gene>
<dbReference type="Gene3D" id="3.90.230.10">
    <property type="entry name" value="Creatinase/methionine aminopeptidase superfamily"/>
    <property type="match status" value="1"/>
</dbReference>
<dbReference type="Gene3D" id="3.40.350.10">
    <property type="entry name" value="Creatinase/prolidase N-terminal domain"/>
    <property type="match status" value="1"/>
</dbReference>
<organism evidence="3 4">
    <name type="scientific">Candidatus Borkfalkia excrementavium</name>
    <dbReference type="NCBI Taxonomy" id="2838505"/>
    <lineage>
        <taxon>Bacteria</taxon>
        <taxon>Bacillati</taxon>
        <taxon>Bacillota</taxon>
        <taxon>Clostridia</taxon>
        <taxon>Christensenellales</taxon>
        <taxon>Christensenellaceae</taxon>
        <taxon>Candidatus Borkfalkia</taxon>
    </lineage>
</organism>
<reference evidence="3" key="1">
    <citation type="journal article" date="2021" name="PeerJ">
        <title>Extensive microbial diversity within the chicken gut microbiome revealed by metagenomics and culture.</title>
        <authorList>
            <person name="Gilroy R."/>
            <person name="Ravi A."/>
            <person name="Getino M."/>
            <person name="Pursley I."/>
            <person name="Horton D.L."/>
            <person name="Alikhan N.F."/>
            <person name="Baker D."/>
            <person name="Gharbi K."/>
            <person name="Hall N."/>
            <person name="Watson M."/>
            <person name="Adriaenssens E.M."/>
            <person name="Foster-Nyarko E."/>
            <person name="Jarju S."/>
            <person name="Secka A."/>
            <person name="Antonio M."/>
            <person name="Oren A."/>
            <person name="Chaudhuri R.R."/>
            <person name="La Ragione R."/>
            <person name="Hildebrand F."/>
            <person name="Pallen M.J."/>
        </authorList>
    </citation>
    <scope>NUCLEOTIDE SEQUENCE</scope>
    <source>
        <strain evidence="3">CHK199-9574</strain>
    </source>
</reference>
<evidence type="ECO:0000313" key="3">
    <source>
        <dbReference type="EMBL" id="HIY78786.1"/>
    </source>
</evidence>
<dbReference type="PANTHER" id="PTHR46112:SF2">
    <property type="entry name" value="XAA-PRO AMINOPEPTIDASE P-RELATED"/>
    <property type="match status" value="1"/>
</dbReference>
<dbReference type="SUPFAM" id="SSF55920">
    <property type="entry name" value="Creatinase/aminopeptidase"/>
    <property type="match status" value="1"/>
</dbReference>
<proteinExistence type="predicted"/>
<evidence type="ECO:0000259" key="2">
    <source>
        <dbReference type="Pfam" id="PF01321"/>
    </source>
</evidence>
<dbReference type="InterPro" id="IPR036005">
    <property type="entry name" value="Creatinase/aminopeptidase-like"/>
</dbReference>
<dbReference type="AlphaFoldDB" id="A0A9D1Z8C9"/>
<feature type="domain" description="Creatinase N-terminal" evidence="2">
    <location>
        <begin position="14"/>
        <end position="127"/>
    </location>
</feature>
<protein>
    <submittedName>
        <fullName evidence="3">Xaa-Pro peptidase family protein</fullName>
    </submittedName>
</protein>
<dbReference type="EMBL" id="DXCO01000040">
    <property type="protein sequence ID" value="HIY78786.1"/>
    <property type="molecule type" value="Genomic_DNA"/>
</dbReference>